<dbReference type="AlphaFoldDB" id="A0A1A3GHT4"/>
<dbReference type="SMART" id="SM00903">
    <property type="entry name" value="Flavin_Reduct"/>
    <property type="match status" value="1"/>
</dbReference>
<evidence type="ECO:0000256" key="3">
    <source>
        <dbReference type="ARBA" id="ARBA00022643"/>
    </source>
</evidence>
<dbReference type="GO" id="GO:0010181">
    <property type="term" value="F:FMN binding"/>
    <property type="evidence" value="ECO:0007669"/>
    <property type="project" value="InterPro"/>
</dbReference>
<evidence type="ECO:0000256" key="2">
    <source>
        <dbReference type="ARBA" id="ARBA00022630"/>
    </source>
</evidence>
<dbReference type="PANTHER" id="PTHR33798:SF5">
    <property type="entry name" value="FLAVIN REDUCTASE LIKE DOMAIN-CONTAINING PROTEIN"/>
    <property type="match status" value="1"/>
</dbReference>
<gene>
    <name evidence="6" type="ORF">A5630_09660</name>
</gene>
<reference evidence="6 7" key="1">
    <citation type="submission" date="2016-06" db="EMBL/GenBank/DDBJ databases">
        <authorList>
            <person name="Kjaerup R.B."/>
            <person name="Dalgaard T.S."/>
            <person name="Juul-Madsen H.R."/>
        </authorList>
    </citation>
    <scope>NUCLEOTIDE SEQUENCE [LARGE SCALE GENOMIC DNA]</scope>
    <source>
        <strain evidence="6 7">1127319.6</strain>
    </source>
</reference>
<dbReference type="GO" id="GO:0016646">
    <property type="term" value="F:oxidoreductase activity, acting on the CH-NH group of donors, NAD or NADP as acceptor"/>
    <property type="evidence" value="ECO:0007669"/>
    <property type="project" value="UniProtKB-ARBA"/>
</dbReference>
<dbReference type="Proteomes" id="UP000093898">
    <property type="component" value="Unassembled WGS sequence"/>
</dbReference>
<dbReference type="Gene3D" id="2.30.110.10">
    <property type="entry name" value="Electron Transport, Fmn-binding Protein, Chain A"/>
    <property type="match status" value="1"/>
</dbReference>
<comment type="caution">
    <text evidence="6">The sequence shown here is derived from an EMBL/GenBank/DDBJ whole genome shotgun (WGS) entry which is preliminary data.</text>
</comment>
<sequence length="218" mass="22970">MLFDIAAMGVKPRYNLLSSLIVPRPIAWVTTVDDAGRVNAAPFSFFNLMSGTPPVVVLGIGNRDGAPKDTARNIVATGEFVINLVTTELVDAMNVTAIDFDAEVDEISEAGLDTAVSHAVAPPRIAASPVALECTFTQAVPLGQGRNVIVGAVAYAHVRDDIVIDVDRGHIDAARLGVVARMHGGGWYTTTAPFRLDRITLGERRSQASAADASGAFT</sequence>
<evidence type="ECO:0000313" key="6">
    <source>
        <dbReference type="EMBL" id="OBJ35370.1"/>
    </source>
</evidence>
<dbReference type="RefSeq" id="WP_064986669.1">
    <property type="nucleotide sequence ID" value="NZ_LZLC01000267.1"/>
</dbReference>
<dbReference type="InterPro" id="IPR002563">
    <property type="entry name" value="Flavin_Rdtase-like_dom"/>
</dbReference>
<dbReference type="OrthoDB" id="9794638at2"/>
<evidence type="ECO:0000259" key="5">
    <source>
        <dbReference type="SMART" id="SM00903"/>
    </source>
</evidence>
<comment type="similarity">
    <text evidence="4">Belongs to the flavoredoxin family.</text>
</comment>
<protein>
    <recommendedName>
        <fullName evidence="5">Flavin reductase like domain-containing protein</fullName>
    </recommendedName>
</protein>
<keyword evidence="3" id="KW-0288">FMN</keyword>
<evidence type="ECO:0000256" key="1">
    <source>
        <dbReference type="ARBA" id="ARBA00001917"/>
    </source>
</evidence>
<dbReference type="EMBL" id="LZLC01000267">
    <property type="protein sequence ID" value="OBJ35370.1"/>
    <property type="molecule type" value="Genomic_DNA"/>
</dbReference>
<feature type="domain" description="Flavin reductase like" evidence="5">
    <location>
        <begin position="19"/>
        <end position="172"/>
    </location>
</feature>
<keyword evidence="2" id="KW-0285">Flavoprotein</keyword>
<accession>A0A1A3GHT4</accession>
<dbReference type="PANTHER" id="PTHR33798">
    <property type="entry name" value="FLAVOPROTEIN OXYGENASE"/>
    <property type="match status" value="1"/>
</dbReference>
<comment type="cofactor">
    <cofactor evidence="1">
        <name>FMN</name>
        <dbReference type="ChEBI" id="CHEBI:58210"/>
    </cofactor>
</comment>
<dbReference type="Pfam" id="PF01613">
    <property type="entry name" value="Flavin_Reduct"/>
    <property type="match status" value="1"/>
</dbReference>
<dbReference type="SUPFAM" id="SSF50475">
    <property type="entry name" value="FMN-binding split barrel"/>
    <property type="match status" value="1"/>
</dbReference>
<name>A0A1A3GHT4_MYCMU</name>
<proteinExistence type="inferred from homology"/>
<evidence type="ECO:0000313" key="7">
    <source>
        <dbReference type="Proteomes" id="UP000093898"/>
    </source>
</evidence>
<evidence type="ECO:0000256" key="4">
    <source>
        <dbReference type="ARBA" id="ARBA00038054"/>
    </source>
</evidence>
<dbReference type="InterPro" id="IPR012349">
    <property type="entry name" value="Split_barrel_FMN-bd"/>
</dbReference>
<organism evidence="6 7">
    <name type="scientific">Mycolicibacterium mucogenicum</name>
    <name type="common">Mycobacterium mucogenicum</name>
    <dbReference type="NCBI Taxonomy" id="56689"/>
    <lineage>
        <taxon>Bacteria</taxon>
        <taxon>Bacillati</taxon>
        <taxon>Actinomycetota</taxon>
        <taxon>Actinomycetes</taxon>
        <taxon>Mycobacteriales</taxon>
        <taxon>Mycobacteriaceae</taxon>
        <taxon>Mycolicibacterium</taxon>
    </lineage>
</organism>